<evidence type="ECO:0000313" key="2">
    <source>
        <dbReference type="EMBL" id="KAE8144975.1"/>
    </source>
</evidence>
<organism evidence="2 3">
    <name type="scientific">Aspergillus avenaceus</name>
    <dbReference type="NCBI Taxonomy" id="36643"/>
    <lineage>
        <taxon>Eukaryota</taxon>
        <taxon>Fungi</taxon>
        <taxon>Dikarya</taxon>
        <taxon>Ascomycota</taxon>
        <taxon>Pezizomycotina</taxon>
        <taxon>Eurotiomycetes</taxon>
        <taxon>Eurotiomycetidae</taxon>
        <taxon>Eurotiales</taxon>
        <taxon>Aspergillaceae</taxon>
        <taxon>Aspergillus</taxon>
        <taxon>Aspergillus subgen. Circumdati</taxon>
    </lineage>
</organism>
<keyword evidence="1" id="KW-0812">Transmembrane</keyword>
<keyword evidence="3" id="KW-1185">Reference proteome</keyword>
<dbReference type="Proteomes" id="UP000325780">
    <property type="component" value="Unassembled WGS sequence"/>
</dbReference>
<proteinExistence type="predicted"/>
<reference evidence="2 3" key="1">
    <citation type="submission" date="2019-04" db="EMBL/GenBank/DDBJ databases">
        <title>Friends and foes A comparative genomics study of 23 Aspergillus species from section Flavi.</title>
        <authorList>
            <consortium name="DOE Joint Genome Institute"/>
            <person name="Kjaerbolling I."/>
            <person name="Vesth T."/>
            <person name="Frisvad J.C."/>
            <person name="Nybo J.L."/>
            <person name="Theobald S."/>
            <person name="Kildgaard S."/>
            <person name="Isbrandt T."/>
            <person name="Kuo A."/>
            <person name="Sato A."/>
            <person name="Lyhne E.K."/>
            <person name="Kogle M.E."/>
            <person name="Wiebenga A."/>
            <person name="Kun R.S."/>
            <person name="Lubbers R.J."/>
            <person name="Makela M.R."/>
            <person name="Barry K."/>
            <person name="Chovatia M."/>
            <person name="Clum A."/>
            <person name="Daum C."/>
            <person name="Haridas S."/>
            <person name="He G."/>
            <person name="LaButti K."/>
            <person name="Lipzen A."/>
            <person name="Mondo S."/>
            <person name="Riley R."/>
            <person name="Salamov A."/>
            <person name="Simmons B.A."/>
            <person name="Magnuson J.K."/>
            <person name="Henrissat B."/>
            <person name="Mortensen U.H."/>
            <person name="Larsen T.O."/>
            <person name="Devries R.P."/>
            <person name="Grigoriev I.V."/>
            <person name="Machida M."/>
            <person name="Baker S.E."/>
            <person name="Andersen M.R."/>
        </authorList>
    </citation>
    <scope>NUCLEOTIDE SEQUENCE [LARGE SCALE GENOMIC DNA]</scope>
    <source>
        <strain evidence="2 3">IBT 18842</strain>
    </source>
</reference>
<dbReference type="AlphaFoldDB" id="A0A5N6TF26"/>
<keyword evidence="1" id="KW-0472">Membrane</keyword>
<keyword evidence="1" id="KW-1133">Transmembrane helix</keyword>
<sequence>MDERRATGGFGSCVTWFYFLSFVLPFYFYFYFIFLYWVGPCVEIGFYYLVFEVGFGAVNGRVYLGYTWLLVGVCGFVLGFGCSMSMSMSDIVEDWISCGVNFGQVYRIFIISSYTCQVDTPITWFI</sequence>
<protein>
    <submittedName>
        <fullName evidence="2">Uncharacterized protein</fullName>
    </submittedName>
</protein>
<dbReference type="EMBL" id="ML742406">
    <property type="protein sequence ID" value="KAE8144975.1"/>
    <property type="molecule type" value="Genomic_DNA"/>
</dbReference>
<name>A0A5N6TF26_ASPAV</name>
<evidence type="ECO:0000256" key="1">
    <source>
        <dbReference type="SAM" id="Phobius"/>
    </source>
</evidence>
<feature type="transmembrane region" description="Helical" evidence="1">
    <location>
        <begin position="34"/>
        <end position="51"/>
    </location>
</feature>
<evidence type="ECO:0000313" key="3">
    <source>
        <dbReference type="Proteomes" id="UP000325780"/>
    </source>
</evidence>
<gene>
    <name evidence="2" type="ORF">BDV25DRAFT_79745</name>
</gene>
<feature type="transmembrane region" description="Helical" evidence="1">
    <location>
        <begin position="7"/>
        <end position="28"/>
    </location>
</feature>
<feature type="transmembrane region" description="Helical" evidence="1">
    <location>
        <begin position="63"/>
        <end position="86"/>
    </location>
</feature>
<accession>A0A5N6TF26</accession>